<dbReference type="CDD" id="cd00592">
    <property type="entry name" value="HTH_MerR-like"/>
    <property type="match status" value="1"/>
</dbReference>
<sequence length="377" mass="41409">MEINSSKLTIKQLTHLVGGGLTPRMVRHYHQLGLLPQPVRSPSNYRLYTKKDVLRLQRIVALKQQGFQLNHIRNILEAEPEADTSINLMGQLQQQYRAVMQQISQLRQTASALEGLLGRDRHCQIMQAEVLAQLKLLDVETQAGLGGLDNLWSGLDAEIHTHSEAFSESLQRLLPDLSQRSEIEQHLISQLVLACGDVSLVSFIKLSQGAIAASREALSSRCQIVVDTQTVAAALDQTRLFHLGCQIETLIDNPHITTATEAEVAFWQHREWRSKLQQVSKGCVLVVGYAPSVLVEVCEAISNQKIQPALVIAMPIGFSHAPAAKRQLMQQETPFITVAGTLGGGALAATALNALVESLIDKPNCHCYLKNAVTGDC</sequence>
<dbReference type="InterPro" id="IPR009061">
    <property type="entry name" value="DNA-bd_dom_put_sf"/>
</dbReference>
<evidence type="ECO:0000259" key="5">
    <source>
        <dbReference type="PROSITE" id="PS50937"/>
    </source>
</evidence>
<keyword evidence="4" id="KW-0413">Isomerase</keyword>
<protein>
    <submittedName>
        <fullName evidence="6">CobH-cbiC, precorrin-8X/cobalt-precorrin-8 methylmutase</fullName>
    </submittedName>
</protein>
<gene>
    <name evidence="6" type="ORF">GXM_05856</name>
</gene>
<dbReference type="Pfam" id="PF13411">
    <property type="entry name" value="MerR_1"/>
    <property type="match status" value="1"/>
</dbReference>
<dbReference type="InterPro" id="IPR003722">
    <property type="entry name" value="Cbl_synth_CobH/CbiC"/>
</dbReference>
<dbReference type="Pfam" id="PF02570">
    <property type="entry name" value="CbiC"/>
    <property type="match status" value="1"/>
</dbReference>
<evidence type="ECO:0000256" key="1">
    <source>
        <dbReference type="ARBA" id="ARBA00004953"/>
    </source>
</evidence>
<dbReference type="Gene3D" id="1.10.1660.10">
    <property type="match status" value="1"/>
</dbReference>
<dbReference type="SMART" id="SM00422">
    <property type="entry name" value="HTH_MERR"/>
    <property type="match status" value="1"/>
</dbReference>
<feature type="domain" description="HTH merR-type" evidence="5">
    <location>
        <begin position="20"/>
        <end position="78"/>
    </location>
</feature>
<dbReference type="EMBL" id="CP045226">
    <property type="protein sequence ID" value="QFS48364.1"/>
    <property type="molecule type" value="Genomic_DNA"/>
</dbReference>
<dbReference type="AlphaFoldDB" id="A0A5P8W6V3"/>
<evidence type="ECO:0000256" key="2">
    <source>
        <dbReference type="ARBA" id="ARBA00009774"/>
    </source>
</evidence>
<evidence type="ECO:0000313" key="6">
    <source>
        <dbReference type="EMBL" id="QFS48364.1"/>
    </source>
</evidence>
<organism evidence="6 7">
    <name type="scientific">Nostoc sphaeroides CCNUC1</name>
    <dbReference type="NCBI Taxonomy" id="2653204"/>
    <lineage>
        <taxon>Bacteria</taxon>
        <taxon>Bacillati</taxon>
        <taxon>Cyanobacteriota</taxon>
        <taxon>Cyanophyceae</taxon>
        <taxon>Nostocales</taxon>
        <taxon>Nostocaceae</taxon>
        <taxon>Nostoc</taxon>
    </lineage>
</organism>
<proteinExistence type="inferred from homology"/>
<dbReference type="GO" id="GO:0016993">
    <property type="term" value="F:precorrin-8X methylmutase activity"/>
    <property type="evidence" value="ECO:0007669"/>
    <property type="project" value="InterPro"/>
</dbReference>
<dbReference type="GO" id="GO:0003677">
    <property type="term" value="F:DNA binding"/>
    <property type="evidence" value="ECO:0007669"/>
    <property type="project" value="InterPro"/>
</dbReference>
<dbReference type="GO" id="GO:0009236">
    <property type="term" value="P:cobalamin biosynthetic process"/>
    <property type="evidence" value="ECO:0007669"/>
    <property type="project" value="UniProtKB-UniPathway"/>
</dbReference>
<name>A0A5P8W6V3_9NOSO</name>
<dbReference type="PANTHER" id="PTHR43588">
    <property type="entry name" value="COBALT-PRECORRIN-8 METHYLMUTASE"/>
    <property type="match status" value="1"/>
</dbReference>
<evidence type="ECO:0000256" key="4">
    <source>
        <dbReference type="ARBA" id="ARBA00023235"/>
    </source>
</evidence>
<keyword evidence="7" id="KW-1185">Reference proteome</keyword>
<dbReference type="SUPFAM" id="SSF63965">
    <property type="entry name" value="Precorrin-8X methylmutase CbiC/CobH"/>
    <property type="match status" value="1"/>
</dbReference>
<dbReference type="GO" id="GO:0006355">
    <property type="term" value="P:regulation of DNA-templated transcription"/>
    <property type="evidence" value="ECO:0007669"/>
    <property type="project" value="InterPro"/>
</dbReference>
<dbReference type="PROSITE" id="PS50937">
    <property type="entry name" value="HTH_MERR_2"/>
    <property type="match status" value="1"/>
</dbReference>
<keyword evidence="3" id="KW-0169">Cobalamin biosynthesis</keyword>
<dbReference type="UniPathway" id="UPA00148"/>
<dbReference type="InterPro" id="IPR036588">
    <property type="entry name" value="CobH/CbiC_sf"/>
</dbReference>
<reference evidence="6 7" key="1">
    <citation type="submission" date="2019-10" db="EMBL/GenBank/DDBJ databases">
        <title>Genomic and transcriptomic insights into the perfect genentic adaptation of a filamentous nitrogen-fixing cyanobacterium to rice fields.</title>
        <authorList>
            <person name="Chen Z."/>
        </authorList>
    </citation>
    <scope>NUCLEOTIDE SEQUENCE [LARGE SCALE GENOMIC DNA]</scope>
    <source>
        <strain evidence="6">CCNUC1</strain>
    </source>
</reference>
<dbReference type="PANTHER" id="PTHR43588:SF1">
    <property type="entry name" value="COBALT-PRECORRIN-8 METHYLMUTASE"/>
    <property type="match status" value="1"/>
</dbReference>
<evidence type="ECO:0000256" key="3">
    <source>
        <dbReference type="ARBA" id="ARBA00022573"/>
    </source>
</evidence>
<evidence type="ECO:0000313" key="7">
    <source>
        <dbReference type="Proteomes" id="UP000326678"/>
    </source>
</evidence>
<comment type="pathway">
    <text evidence="1">Cofactor biosynthesis; adenosylcobalamin biosynthesis.</text>
</comment>
<dbReference type="InterPro" id="IPR000551">
    <property type="entry name" value="MerR-type_HTH_dom"/>
</dbReference>
<comment type="similarity">
    <text evidence="2">Belongs to the CobH/CbiC family.</text>
</comment>
<dbReference type="Proteomes" id="UP000326678">
    <property type="component" value="Chromosome Gxm1"/>
</dbReference>
<dbReference type="SUPFAM" id="SSF46955">
    <property type="entry name" value="Putative DNA-binding domain"/>
    <property type="match status" value="1"/>
</dbReference>
<accession>A0A5P8W6V3</accession>
<dbReference type="Gene3D" id="3.40.50.10230">
    <property type="entry name" value="Cobalamin biosynthesis CobH/CbiC, precorrin-8X methylmutase"/>
    <property type="match status" value="1"/>
</dbReference>
<dbReference type="KEGG" id="nsh:GXM_05856"/>